<evidence type="ECO:0000313" key="2">
    <source>
        <dbReference type="EMBL" id="KAF6153465.1"/>
    </source>
</evidence>
<name>A0A7J7MEY2_9MAGN</name>
<accession>A0A7J7MEY2</accession>
<feature type="compositionally biased region" description="Low complexity" evidence="1">
    <location>
        <begin position="65"/>
        <end position="74"/>
    </location>
</feature>
<gene>
    <name evidence="2" type="ORF">GIB67_027332</name>
</gene>
<reference evidence="2 3" key="1">
    <citation type="journal article" date="2020" name="IScience">
        <title>Genome Sequencing of the Endangered Kingdonia uniflora (Circaeasteraceae, Ranunculales) Reveals Potential Mechanisms of Evolutionary Specialization.</title>
        <authorList>
            <person name="Sun Y."/>
            <person name="Deng T."/>
            <person name="Zhang A."/>
            <person name="Moore M.J."/>
            <person name="Landis J.B."/>
            <person name="Lin N."/>
            <person name="Zhang H."/>
            <person name="Zhang X."/>
            <person name="Huang J."/>
            <person name="Zhang X."/>
            <person name="Sun H."/>
            <person name="Wang H."/>
        </authorList>
    </citation>
    <scope>NUCLEOTIDE SEQUENCE [LARGE SCALE GENOMIC DNA]</scope>
    <source>
        <strain evidence="2">TB1705</strain>
        <tissue evidence="2">Leaf</tissue>
    </source>
</reference>
<dbReference type="PANTHER" id="PTHR47150:SF5">
    <property type="entry name" value="OS07G0546750 PROTEIN"/>
    <property type="match status" value="1"/>
</dbReference>
<protein>
    <submittedName>
        <fullName evidence="2">Uncharacterized protein</fullName>
    </submittedName>
</protein>
<dbReference type="OrthoDB" id="124998at2759"/>
<dbReference type="PANTHER" id="PTHR47150">
    <property type="entry name" value="OS12G0169200 PROTEIN"/>
    <property type="match status" value="1"/>
</dbReference>
<keyword evidence="3" id="KW-1185">Reference proteome</keyword>
<organism evidence="2 3">
    <name type="scientific">Kingdonia uniflora</name>
    <dbReference type="NCBI Taxonomy" id="39325"/>
    <lineage>
        <taxon>Eukaryota</taxon>
        <taxon>Viridiplantae</taxon>
        <taxon>Streptophyta</taxon>
        <taxon>Embryophyta</taxon>
        <taxon>Tracheophyta</taxon>
        <taxon>Spermatophyta</taxon>
        <taxon>Magnoliopsida</taxon>
        <taxon>Ranunculales</taxon>
        <taxon>Circaeasteraceae</taxon>
        <taxon>Kingdonia</taxon>
    </lineage>
</organism>
<comment type="caution">
    <text evidence="2">The sequence shown here is derived from an EMBL/GenBank/DDBJ whole genome shotgun (WGS) entry which is preliminary data.</text>
</comment>
<proteinExistence type="predicted"/>
<feature type="region of interest" description="Disordered" evidence="1">
    <location>
        <begin position="56"/>
        <end position="85"/>
    </location>
</feature>
<evidence type="ECO:0000256" key="1">
    <source>
        <dbReference type="SAM" id="MobiDB-lite"/>
    </source>
</evidence>
<dbReference type="Proteomes" id="UP000541444">
    <property type="component" value="Unassembled WGS sequence"/>
</dbReference>
<dbReference type="EMBL" id="JACGCM010001560">
    <property type="protein sequence ID" value="KAF6153465.1"/>
    <property type="molecule type" value="Genomic_DNA"/>
</dbReference>
<sequence>MTEGMRKLTLNMTLDLQAQNLHNKSCITHLTTDLRRAESRLSQLNEYLDGQGIEVEWEDDEGEAGTSQAGTSRGRGSRGRTSKVPTPHIIQNQFRYSLSYNFSVVINFEAALDVFIDSSSVEEDRSSTDYSDDEVIDEIKMEILILEDEIQELEEAKFLRTRVGSVVGHKTINCSRILWNKLLMHDYFRDQNTFGSEKFRRRFRMSRGLFDRILDAVVAYDTF</sequence>
<evidence type="ECO:0000313" key="3">
    <source>
        <dbReference type="Proteomes" id="UP000541444"/>
    </source>
</evidence>
<dbReference type="AlphaFoldDB" id="A0A7J7MEY2"/>